<dbReference type="AlphaFoldDB" id="A0A6A3D7A6"/>
<sequence length="163" mass="18088">MKDESLENHIKFLETLGIAGVSHHSLLFSKAAPVQVVEEEDEDEDIRRKGNMAVRYSSSSSAVEQSPDGAEYAFKPKDIMLNRKSASPEDIAKLNESEIKLRINRLTQIFANKVTVSRLPDKGAKIEKQIAELNAELHKMKTAKETAGVVDDITGKLQNVLNV</sequence>
<organism evidence="1 2">
    <name type="scientific">Hibiscus syriacus</name>
    <name type="common">Rose of Sharon</name>
    <dbReference type="NCBI Taxonomy" id="106335"/>
    <lineage>
        <taxon>Eukaryota</taxon>
        <taxon>Viridiplantae</taxon>
        <taxon>Streptophyta</taxon>
        <taxon>Embryophyta</taxon>
        <taxon>Tracheophyta</taxon>
        <taxon>Spermatophyta</taxon>
        <taxon>Magnoliopsida</taxon>
        <taxon>eudicotyledons</taxon>
        <taxon>Gunneridae</taxon>
        <taxon>Pentapetalae</taxon>
        <taxon>rosids</taxon>
        <taxon>malvids</taxon>
        <taxon>Malvales</taxon>
        <taxon>Malvaceae</taxon>
        <taxon>Malvoideae</taxon>
        <taxon>Hibiscus</taxon>
    </lineage>
</organism>
<comment type="caution">
    <text evidence="1">The sequence shown here is derived from an EMBL/GenBank/DDBJ whole genome shotgun (WGS) entry which is preliminary data.</text>
</comment>
<reference evidence="1" key="1">
    <citation type="submission" date="2019-09" db="EMBL/GenBank/DDBJ databases">
        <title>Draft genome information of white flower Hibiscus syriacus.</title>
        <authorList>
            <person name="Kim Y.-M."/>
        </authorList>
    </citation>
    <scope>NUCLEOTIDE SEQUENCE [LARGE SCALE GENOMIC DNA]</scope>
    <source>
        <strain evidence="1">YM2019G1</strain>
    </source>
</reference>
<dbReference type="Proteomes" id="UP000436088">
    <property type="component" value="Unassembled WGS sequence"/>
</dbReference>
<evidence type="ECO:0000313" key="2">
    <source>
        <dbReference type="Proteomes" id="UP000436088"/>
    </source>
</evidence>
<protein>
    <submittedName>
        <fullName evidence="1">Uncharacterized protein</fullName>
    </submittedName>
</protein>
<name>A0A6A3D7A6_HIBSY</name>
<accession>A0A6A3D7A6</accession>
<keyword evidence="2" id="KW-1185">Reference proteome</keyword>
<gene>
    <name evidence="1" type="ORF">F3Y22_tig00000329pilonHSYRG00085</name>
</gene>
<evidence type="ECO:0000313" key="1">
    <source>
        <dbReference type="EMBL" id="KAE8735818.1"/>
    </source>
</evidence>
<proteinExistence type="predicted"/>
<dbReference type="EMBL" id="VEPZ02000031">
    <property type="protein sequence ID" value="KAE8735818.1"/>
    <property type="molecule type" value="Genomic_DNA"/>
</dbReference>